<dbReference type="SMART" id="SM00387">
    <property type="entry name" value="HATPase_c"/>
    <property type="match status" value="1"/>
</dbReference>
<dbReference type="InterPro" id="IPR036890">
    <property type="entry name" value="HATPase_C_sf"/>
</dbReference>
<evidence type="ECO:0000256" key="3">
    <source>
        <dbReference type="ARBA" id="ARBA00022553"/>
    </source>
</evidence>
<dbReference type="PANTHER" id="PTHR24421">
    <property type="entry name" value="NITRATE/NITRITE SENSOR PROTEIN NARX-RELATED"/>
    <property type="match status" value="1"/>
</dbReference>
<dbReference type="CDD" id="cd16917">
    <property type="entry name" value="HATPase_UhpB-NarQ-NarX-like"/>
    <property type="match status" value="1"/>
</dbReference>
<sequence>MSSQKVVPVATMLAGLSLVGFGRKRLLDVEARRLNLSRRVSALSETNDLLSALNSIARTLPDSLNMRDAIDSVRQQLLESFQPQVMALLERDSSGAWTPRLVEGTQFSLNTETEELPEPLAMAVDQFAPVLWPSLEGEQGLNEGSSSGMYTALRARDELVGVLGIETTRPVGYGQREANLLSGLADLAALTLDNSRRFGHLRILGAQNERTRIACDLHDRLGQWLTYFKMELERVSSRSDHDLELLRLSWEAAEALDELRETLRELRSEVNDQRTFVGEAKELIVRLERRSGLSVSLVVVNPGQTLTPPVETEMLRIMQESLNNVEKHAKASTVSITWNVTQGVGALTIADNGRGFERCQSARGNSYGLMGMRERADAIGARINISSDLGVGTTVTVSTADLHSKGPHT</sequence>
<feature type="coiled-coil region" evidence="9">
    <location>
        <begin position="249"/>
        <end position="276"/>
    </location>
</feature>
<comment type="caution">
    <text evidence="12">The sequence shown here is derived from an EMBL/GenBank/DDBJ whole genome shotgun (WGS) entry which is preliminary data.</text>
</comment>
<dbReference type="InterPro" id="IPR003594">
    <property type="entry name" value="HATPase_dom"/>
</dbReference>
<dbReference type="Pfam" id="PF07730">
    <property type="entry name" value="HisKA_3"/>
    <property type="match status" value="1"/>
</dbReference>
<protein>
    <recommendedName>
        <fullName evidence="2">histidine kinase</fullName>
        <ecNumber evidence="2">2.7.13.3</ecNumber>
    </recommendedName>
</protein>
<dbReference type="PANTHER" id="PTHR24421:SF10">
    <property type="entry name" value="NITRATE_NITRITE SENSOR PROTEIN NARQ"/>
    <property type="match status" value="1"/>
</dbReference>
<dbReference type="EMBL" id="CANL01000067">
    <property type="protein sequence ID" value="CCM65369.1"/>
    <property type="molecule type" value="Genomic_DNA"/>
</dbReference>
<dbReference type="GO" id="GO:0005524">
    <property type="term" value="F:ATP binding"/>
    <property type="evidence" value="ECO:0007669"/>
    <property type="project" value="UniProtKB-KW"/>
</dbReference>
<dbReference type="AlphaFoldDB" id="R4Z382"/>
<evidence type="ECO:0000256" key="7">
    <source>
        <dbReference type="ARBA" id="ARBA00022840"/>
    </source>
</evidence>
<keyword evidence="9" id="KW-0175">Coiled coil</keyword>
<feature type="domain" description="GAF" evidence="10">
    <location>
        <begin position="65"/>
        <end position="202"/>
    </location>
</feature>
<evidence type="ECO:0000259" key="11">
    <source>
        <dbReference type="SMART" id="SM00387"/>
    </source>
</evidence>
<dbReference type="SUPFAM" id="SSF55874">
    <property type="entry name" value="ATPase domain of HSP90 chaperone/DNA topoisomerase II/histidine kinase"/>
    <property type="match status" value="1"/>
</dbReference>
<dbReference type="Pfam" id="PF02518">
    <property type="entry name" value="HATPase_c"/>
    <property type="match status" value="1"/>
</dbReference>
<dbReference type="eggNOG" id="COG3850">
    <property type="taxonomic scope" value="Bacteria"/>
</dbReference>
<evidence type="ECO:0000313" key="12">
    <source>
        <dbReference type="EMBL" id="CCM65369.1"/>
    </source>
</evidence>
<gene>
    <name evidence="12" type="ORF">BN381_70068</name>
</gene>
<evidence type="ECO:0000256" key="2">
    <source>
        <dbReference type="ARBA" id="ARBA00012438"/>
    </source>
</evidence>
<reference evidence="12 13" key="1">
    <citation type="journal article" date="2013" name="ISME J.">
        <title>Metabolic model for the filamentous 'Candidatus Microthrix parvicella' based on genomic and metagenomic analyses.</title>
        <authorList>
            <person name="Jon McIlroy S."/>
            <person name="Kristiansen R."/>
            <person name="Albertsen M."/>
            <person name="Michael Karst S."/>
            <person name="Rossetti S."/>
            <person name="Lund Nielsen J."/>
            <person name="Tandoi V."/>
            <person name="James Seviour R."/>
            <person name="Nielsen P.H."/>
        </authorList>
    </citation>
    <scope>NUCLEOTIDE SEQUENCE [LARGE SCALE GENOMIC DNA]</scope>
    <source>
        <strain evidence="12 13">RN1</strain>
    </source>
</reference>
<evidence type="ECO:0000256" key="4">
    <source>
        <dbReference type="ARBA" id="ARBA00022679"/>
    </source>
</evidence>
<accession>R4Z382</accession>
<evidence type="ECO:0000256" key="8">
    <source>
        <dbReference type="ARBA" id="ARBA00023012"/>
    </source>
</evidence>
<keyword evidence="7" id="KW-0067">ATP-binding</keyword>
<dbReference type="InterPro" id="IPR029016">
    <property type="entry name" value="GAF-like_dom_sf"/>
</dbReference>
<dbReference type="STRING" id="1229780.BN381_70068"/>
<keyword evidence="3" id="KW-0597">Phosphoprotein</keyword>
<evidence type="ECO:0000256" key="1">
    <source>
        <dbReference type="ARBA" id="ARBA00000085"/>
    </source>
</evidence>
<dbReference type="GO" id="GO:0000155">
    <property type="term" value="F:phosphorelay sensor kinase activity"/>
    <property type="evidence" value="ECO:0007669"/>
    <property type="project" value="InterPro"/>
</dbReference>
<keyword evidence="6" id="KW-0418">Kinase</keyword>
<dbReference type="SMART" id="SM00065">
    <property type="entry name" value="GAF"/>
    <property type="match status" value="1"/>
</dbReference>
<dbReference type="Gene3D" id="1.20.5.1930">
    <property type="match status" value="1"/>
</dbReference>
<name>R4Z382_9ACTN</name>
<dbReference type="Gene3D" id="3.30.565.10">
    <property type="entry name" value="Histidine kinase-like ATPase, C-terminal domain"/>
    <property type="match status" value="1"/>
</dbReference>
<evidence type="ECO:0000256" key="6">
    <source>
        <dbReference type="ARBA" id="ARBA00022777"/>
    </source>
</evidence>
<dbReference type="InterPro" id="IPR050482">
    <property type="entry name" value="Sensor_HK_TwoCompSys"/>
</dbReference>
<evidence type="ECO:0000259" key="10">
    <source>
        <dbReference type="SMART" id="SM00065"/>
    </source>
</evidence>
<feature type="domain" description="Histidine kinase/HSP90-like ATPase" evidence="11">
    <location>
        <begin position="309"/>
        <end position="403"/>
    </location>
</feature>
<dbReference type="GO" id="GO:0046983">
    <property type="term" value="F:protein dimerization activity"/>
    <property type="evidence" value="ECO:0007669"/>
    <property type="project" value="InterPro"/>
</dbReference>
<dbReference type="Gene3D" id="3.30.450.40">
    <property type="match status" value="1"/>
</dbReference>
<dbReference type="InterPro" id="IPR011712">
    <property type="entry name" value="Sig_transdc_His_kin_sub3_dim/P"/>
</dbReference>
<evidence type="ECO:0000256" key="5">
    <source>
        <dbReference type="ARBA" id="ARBA00022741"/>
    </source>
</evidence>
<keyword evidence="13" id="KW-1185">Reference proteome</keyword>
<organism evidence="12 13">
    <name type="scientific">Candidatus Neomicrothrix parvicella RN1</name>
    <dbReference type="NCBI Taxonomy" id="1229780"/>
    <lineage>
        <taxon>Bacteria</taxon>
        <taxon>Bacillati</taxon>
        <taxon>Actinomycetota</taxon>
        <taxon>Acidimicrobiia</taxon>
        <taxon>Acidimicrobiales</taxon>
        <taxon>Microthrixaceae</taxon>
        <taxon>Candidatus Neomicrothrix</taxon>
    </lineage>
</organism>
<keyword evidence="5" id="KW-0547">Nucleotide-binding</keyword>
<comment type="catalytic activity">
    <reaction evidence="1">
        <text>ATP + protein L-histidine = ADP + protein N-phospho-L-histidine.</text>
        <dbReference type="EC" id="2.7.13.3"/>
    </reaction>
</comment>
<proteinExistence type="predicted"/>
<evidence type="ECO:0000256" key="9">
    <source>
        <dbReference type="SAM" id="Coils"/>
    </source>
</evidence>
<keyword evidence="4" id="KW-0808">Transferase</keyword>
<dbReference type="EC" id="2.7.13.3" evidence="2"/>
<dbReference type="Proteomes" id="UP000018291">
    <property type="component" value="Unassembled WGS sequence"/>
</dbReference>
<dbReference type="HOGENOM" id="CLU_586230_0_0_11"/>
<dbReference type="GO" id="GO:0016020">
    <property type="term" value="C:membrane"/>
    <property type="evidence" value="ECO:0007669"/>
    <property type="project" value="InterPro"/>
</dbReference>
<keyword evidence="8" id="KW-0902">Two-component regulatory system</keyword>
<dbReference type="SUPFAM" id="SSF55781">
    <property type="entry name" value="GAF domain-like"/>
    <property type="match status" value="1"/>
</dbReference>
<dbReference type="OrthoDB" id="227596at2"/>
<evidence type="ECO:0000313" key="13">
    <source>
        <dbReference type="Proteomes" id="UP000018291"/>
    </source>
</evidence>
<dbReference type="InterPro" id="IPR003018">
    <property type="entry name" value="GAF"/>
</dbReference>